<dbReference type="GO" id="GO:0016787">
    <property type="term" value="F:hydrolase activity"/>
    <property type="evidence" value="ECO:0007669"/>
    <property type="project" value="UniProtKB-KW"/>
</dbReference>
<keyword evidence="3" id="KW-0328">Glycosyltransferase</keyword>
<dbReference type="RefSeq" id="WP_146924246.1">
    <property type="nucleotide sequence ID" value="NZ_BJUY01000010.1"/>
</dbReference>
<evidence type="ECO:0000256" key="7">
    <source>
        <dbReference type="ARBA" id="ARBA00023136"/>
    </source>
</evidence>
<dbReference type="GO" id="GO:0016757">
    <property type="term" value="F:glycosyltransferase activity"/>
    <property type="evidence" value="ECO:0007669"/>
    <property type="project" value="UniProtKB-KW"/>
</dbReference>
<proteinExistence type="inferred from homology"/>
<sequence>MKTISIVIPIYNEAEVLPQLIRRLDDMSKTLSDYNFEFLFINDGSVDMSLERIKDLCKKDARVAYVDLSRNFGKEVAMLAGFDHAKGDAVIVIDGDLQQPPEMISQMVKWWEEGYDDVYAVRLDNEGEGTVKKWFSDMYYKIVQKMTSEKIYPAAGDFRLLDKKCVNALRELRESARYTKGMYGWIGFKKKELTYIADKRAAGTTKWKFTKLFTLAMDGITSYSTIPLKIWSYIGFIISFFSFLFLIIEVAKTLLWGTDAAGYPTLLAGILFLGGIQLISLGVIGEYLGRVFIETKNRPPYFVKEKSKHSGQHSIDKHSEVH</sequence>
<evidence type="ECO:0000256" key="2">
    <source>
        <dbReference type="ARBA" id="ARBA00022475"/>
    </source>
</evidence>
<evidence type="ECO:0000256" key="1">
    <source>
        <dbReference type="ARBA" id="ARBA00004651"/>
    </source>
</evidence>
<dbReference type="GO" id="GO:0005886">
    <property type="term" value="C:plasma membrane"/>
    <property type="evidence" value="ECO:0007669"/>
    <property type="project" value="UniProtKB-SubCell"/>
</dbReference>
<evidence type="ECO:0000256" key="9">
    <source>
        <dbReference type="SAM" id="Phobius"/>
    </source>
</evidence>
<dbReference type="Proteomes" id="UP000321662">
    <property type="component" value="Unassembled WGS sequence"/>
</dbReference>
<evidence type="ECO:0000256" key="3">
    <source>
        <dbReference type="ARBA" id="ARBA00022676"/>
    </source>
</evidence>
<dbReference type="Pfam" id="PF00535">
    <property type="entry name" value="Glycos_transf_2"/>
    <property type="match status" value="1"/>
</dbReference>
<dbReference type="InterPro" id="IPR029044">
    <property type="entry name" value="Nucleotide-diphossugar_trans"/>
</dbReference>
<evidence type="ECO:0000259" key="10">
    <source>
        <dbReference type="Pfam" id="PF00535"/>
    </source>
</evidence>
<name>A0A511AWC5_9LACT</name>
<evidence type="ECO:0000313" key="11">
    <source>
        <dbReference type="EMBL" id="GEK91421.1"/>
    </source>
</evidence>
<reference evidence="11 12" key="1">
    <citation type="submission" date="2019-07" db="EMBL/GenBank/DDBJ databases">
        <title>Whole genome shotgun sequence of Alkalibacterium kapii NBRC 103247.</title>
        <authorList>
            <person name="Hosoyama A."/>
            <person name="Uohara A."/>
            <person name="Ohji S."/>
            <person name="Ichikawa N."/>
        </authorList>
    </citation>
    <scope>NUCLEOTIDE SEQUENCE [LARGE SCALE GENOMIC DNA]</scope>
    <source>
        <strain evidence="11 12">NBRC 103247</strain>
    </source>
</reference>
<comment type="subcellular location">
    <subcellularLocation>
        <location evidence="1">Cell membrane</location>
        <topology evidence="1">Multi-pass membrane protein</topology>
    </subcellularLocation>
</comment>
<dbReference type="InterPro" id="IPR050256">
    <property type="entry name" value="Glycosyltransferase_2"/>
</dbReference>
<gene>
    <name evidence="11" type="ORF">AKA01nite_10430</name>
</gene>
<comment type="caution">
    <text evidence="11">The sequence shown here is derived from an EMBL/GenBank/DDBJ whole genome shotgun (WGS) entry which is preliminary data.</text>
</comment>
<keyword evidence="5 9" id="KW-0812">Transmembrane</keyword>
<evidence type="ECO:0000256" key="8">
    <source>
        <dbReference type="ARBA" id="ARBA00038152"/>
    </source>
</evidence>
<dbReference type="EMBL" id="BJUY01000010">
    <property type="protein sequence ID" value="GEK91421.1"/>
    <property type="molecule type" value="Genomic_DNA"/>
</dbReference>
<keyword evidence="4" id="KW-0808">Transferase</keyword>
<keyword evidence="11" id="KW-0378">Hydrolase</keyword>
<accession>A0A511AWC5</accession>
<comment type="similarity">
    <text evidence="8">Belongs to the glycosyltransferase 2 family. GtrB subfamily.</text>
</comment>
<keyword evidence="6 9" id="KW-1133">Transmembrane helix</keyword>
<keyword evidence="2" id="KW-1003">Cell membrane</keyword>
<dbReference type="PANTHER" id="PTHR48090">
    <property type="entry name" value="UNDECAPRENYL-PHOSPHATE 4-DEOXY-4-FORMAMIDO-L-ARABINOSE TRANSFERASE-RELATED"/>
    <property type="match status" value="1"/>
</dbReference>
<evidence type="ECO:0000256" key="6">
    <source>
        <dbReference type="ARBA" id="ARBA00022989"/>
    </source>
</evidence>
<dbReference type="OrthoDB" id="9807778at2"/>
<keyword evidence="7 9" id="KW-0472">Membrane</keyword>
<dbReference type="PANTHER" id="PTHR48090:SF8">
    <property type="entry name" value="GLYCOSYLTRANSFERASE CSBB-RELATED"/>
    <property type="match status" value="1"/>
</dbReference>
<protein>
    <submittedName>
        <fullName evidence="11">Glycosyl hydrolase</fullName>
    </submittedName>
</protein>
<dbReference type="SUPFAM" id="SSF53448">
    <property type="entry name" value="Nucleotide-diphospho-sugar transferases"/>
    <property type="match status" value="1"/>
</dbReference>
<evidence type="ECO:0000313" key="12">
    <source>
        <dbReference type="Proteomes" id="UP000321662"/>
    </source>
</evidence>
<feature type="domain" description="Glycosyltransferase 2-like" evidence="10">
    <location>
        <begin position="5"/>
        <end position="166"/>
    </location>
</feature>
<keyword evidence="12" id="KW-1185">Reference proteome</keyword>
<dbReference type="FunFam" id="3.90.550.10:FF:000079">
    <property type="entry name" value="Probable glycosyl transferase"/>
    <property type="match status" value="1"/>
</dbReference>
<evidence type="ECO:0000256" key="5">
    <source>
        <dbReference type="ARBA" id="ARBA00022692"/>
    </source>
</evidence>
<dbReference type="Gene3D" id="3.90.550.10">
    <property type="entry name" value="Spore Coat Polysaccharide Biosynthesis Protein SpsA, Chain A"/>
    <property type="match status" value="1"/>
</dbReference>
<dbReference type="AlphaFoldDB" id="A0A511AWC5"/>
<feature type="transmembrane region" description="Helical" evidence="9">
    <location>
        <begin position="263"/>
        <end position="288"/>
    </location>
</feature>
<organism evidence="11 12">
    <name type="scientific">Alkalibacterium kapii</name>
    <dbReference type="NCBI Taxonomy" id="426704"/>
    <lineage>
        <taxon>Bacteria</taxon>
        <taxon>Bacillati</taxon>
        <taxon>Bacillota</taxon>
        <taxon>Bacilli</taxon>
        <taxon>Lactobacillales</taxon>
        <taxon>Carnobacteriaceae</taxon>
        <taxon>Alkalibacterium</taxon>
    </lineage>
</organism>
<evidence type="ECO:0000256" key="4">
    <source>
        <dbReference type="ARBA" id="ARBA00022679"/>
    </source>
</evidence>
<dbReference type="InterPro" id="IPR001173">
    <property type="entry name" value="Glyco_trans_2-like"/>
</dbReference>
<dbReference type="CDD" id="cd04187">
    <property type="entry name" value="DPM1_like_bac"/>
    <property type="match status" value="1"/>
</dbReference>
<feature type="transmembrane region" description="Helical" evidence="9">
    <location>
        <begin position="230"/>
        <end position="251"/>
    </location>
</feature>